<dbReference type="InterPro" id="IPR019468">
    <property type="entry name" value="AdenyloSucc_lyase_C"/>
</dbReference>
<dbReference type="EC" id="5.5.1.2" evidence="4"/>
<dbReference type="Pfam" id="PF10397">
    <property type="entry name" value="ADSL_C"/>
    <property type="match status" value="1"/>
</dbReference>
<dbReference type="Gene3D" id="1.10.275.10">
    <property type="entry name" value="Fumarase/aspartase (N-terminal domain)"/>
    <property type="match status" value="1"/>
</dbReference>
<dbReference type="Proteomes" id="UP000677913">
    <property type="component" value="Unassembled WGS sequence"/>
</dbReference>
<dbReference type="InterPro" id="IPR008948">
    <property type="entry name" value="L-Aspartase-like"/>
</dbReference>
<dbReference type="SMART" id="SM00998">
    <property type="entry name" value="ADSL_C"/>
    <property type="match status" value="1"/>
</dbReference>
<dbReference type="GO" id="GO:0047472">
    <property type="term" value="F:3-carboxy-cis,cis-muconate cycloisomerase activity"/>
    <property type="evidence" value="ECO:0007669"/>
    <property type="project" value="UniProtKB-EC"/>
</dbReference>
<dbReference type="PANTHER" id="PTHR43172:SF2">
    <property type="entry name" value="ADENYLOSUCCINATE LYASE C-TERMINAL DOMAIN-CONTAINING PROTEIN"/>
    <property type="match status" value="1"/>
</dbReference>
<dbReference type="NCBIfam" id="TIGR02426">
    <property type="entry name" value="protocat_pcaB"/>
    <property type="match status" value="1"/>
</dbReference>
<dbReference type="Gene3D" id="1.10.40.30">
    <property type="entry name" value="Fumarase/aspartase (C-terminal domain)"/>
    <property type="match status" value="1"/>
</dbReference>
<evidence type="ECO:0000256" key="2">
    <source>
        <dbReference type="ARBA" id="ARBA00034772"/>
    </source>
</evidence>
<dbReference type="GO" id="GO:0019619">
    <property type="term" value="P:3,4-dihydroxybenzoate catabolic process"/>
    <property type="evidence" value="ECO:0007669"/>
    <property type="project" value="InterPro"/>
</dbReference>
<gene>
    <name evidence="4" type="primary">pcaB</name>
    <name evidence="4" type="ORF">KGA66_24375</name>
</gene>
<protein>
    <submittedName>
        <fullName evidence="4">3-carboxy-cis,cis-muconate cycloisomerase</fullName>
        <ecNumber evidence="4">5.5.1.2</ecNumber>
    </submittedName>
</protein>
<dbReference type="AlphaFoldDB" id="A0A8J8BEB4"/>
<dbReference type="CDD" id="cd01597">
    <property type="entry name" value="pCLME"/>
    <property type="match status" value="1"/>
</dbReference>
<evidence type="ECO:0000313" key="4">
    <source>
        <dbReference type="EMBL" id="MBS2966203.1"/>
    </source>
</evidence>
<dbReference type="InterPro" id="IPR012789">
    <property type="entry name" value="Protocat_PcaB-like"/>
</dbReference>
<dbReference type="PRINTS" id="PR00145">
    <property type="entry name" value="ARGSUCLYASE"/>
</dbReference>
<keyword evidence="4" id="KW-0413">Isomerase</keyword>
<keyword evidence="5" id="KW-1185">Reference proteome</keyword>
<reference evidence="4" key="1">
    <citation type="submission" date="2021-04" db="EMBL/GenBank/DDBJ databases">
        <title>Genome based classification of Actinospica acidithermotolerans sp. nov., an actinobacterium isolated from an Indonesian hot spring.</title>
        <authorList>
            <person name="Kusuma A.B."/>
            <person name="Putra K.E."/>
            <person name="Nafisah S."/>
            <person name="Loh J."/>
            <person name="Nouioui I."/>
            <person name="Goodfellow M."/>
        </authorList>
    </citation>
    <scope>NUCLEOTIDE SEQUENCE</scope>
    <source>
        <strain evidence="4">DSM 45618</strain>
    </source>
</reference>
<dbReference type="RefSeq" id="WP_211471045.1">
    <property type="nucleotide sequence ID" value="NZ_JAGSXH010000128.1"/>
</dbReference>
<comment type="similarity">
    <text evidence="2">Belongs to the class-II fumarase/aspartase family.</text>
</comment>
<dbReference type="PANTHER" id="PTHR43172">
    <property type="entry name" value="ADENYLOSUCCINATE LYASE"/>
    <property type="match status" value="1"/>
</dbReference>
<dbReference type="Gene3D" id="1.20.200.10">
    <property type="entry name" value="Fumarase/aspartase (Central domain)"/>
    <property type="match status" value="1"/>
</dbReference>
<comment type="caution">
    <text evidence="4">The sequence shown here is derived from an EMBL/GenBank/DDBJ whole genome shotgun (WGS) entry which is preliminary data.</text>
</comment>
<feature type="domain" description="Adenylosuccinate lyase C-terminal" evidence="3">
    <location>
        <begin position="398"/>
        <end position="477"/>
    </location>
</feature>
<dbReference type="InterPro" id="IPR024083">
    <property type="entry name" value="Fumarase/histidase_N"/>
</dbReference>
<dbReference type="PRINTS" id="PR00149">
    <property type="entry name" value="FUMRATELYASE"/>
</dbReference>
<proteinExistence type="inferred from homology"/>
<dbReference type="GO" id="GO:0016829">
    <property type="term" value="F:lyase activity"/>
    <property type="evidence" value="ECO:0007669"/>
    <property type="project" value="UniProtKB-KW"/>
</dbReference>
<evidence type="ECO:0000313" key="5">
    <source>
        <dbReference type="Proteomes" id="UP000677913"/>
    </source>
</evidence>
<keyword evidence="1" id="KW-0456">Lyase</keyword>
<sequence>MTPAPSSRPPSAVSEHADLDSGLLSPVRAGSRVEAAVSDFSWLQAMLDAEAALVRAQQRVGLVPQDAADAIAGCARAELFDLTGIARRARDAANPVVCLVQDLTGAVAAVDPAAAEYVHRGSTSQDILDTAAMLVARGAFVLITADLDRAAAAAARLAADHRGTLMPGRTLTQHAVPTTFGLKAAGWLQALTDATDRIRRLLDGALPVQLGGAAGTLAGYLEYARLDGPRPAGQAGDAAFAADLISAYARELGLAEPVLPWHTVRTPIADIAAALAFTAGALGKIAADVLSLARTEVAEVAEPAAEGRGVSSAMPQKRNPVLATLIRSAALQVPAQAMILNYCMYAEDERPAGAWHAEWQPLREGLRLTGGAAACAAELLEGIRVDAARMRENLDSTGGLIVAERLAAALTPLLGKRAAKAALTRASAQAARTGRPFAAVLAQMPELEGRISEARLTDLLDPADYCGAAAYLTDRALKQETHHVGTAPDPSSDQV</sequence>
<evidence type="ECO:0000256" key="1">
    <source>
        <dbReference type="ARBA" id="ARBA00023239"/>
    </source>
</evidence>
<organism evidence="4 5">
    <name type="scientific">Actinocrinis puniceicyclus</name>
    <dbReference type="NCBI Taxonomy" id="977794"/>
    <lineage>
        <taxon>Bacteria</taxon>
        <taxon>Bacillati</taxon>
        <taxon>Actinomycetota</taxon>
        <taxon>Actinomycetes</taxon>
        <taxon>Catenulisporales</taxon>
        <taxon>Actinospicaceae</taxon>
        <taxon>Actinocrinis</taxon>
    </lineage>
</organism>
<dbReference type="SUPFAM" id="SSF48557">
    <property type="entry name" value="L-aspartase-like"/>
    <property type="match status" value="1"/>
</dbReference>
<dbReference type="Pfam" id="PF00206">
    <property type="entry name" value="Lyase_1"/>
    <property type="match status" value="2"/>
</dbReference>
<dbReference type="InterPro" id="IPR000362">
    <property type="entry name" value="Fumarate_lyase_fam"/>
</dbReference>
<name>A0A8J8BEB4_9ACTN</name>
<evidence type="ECO:0000259" key="3">
    <source>
        <dbReference type="SMART" id="SM00998"/>
    </source>
</evidence>
<accession>A0A8J8BEB4</accession>
<dbReference type="InterPro" id="IPR022761">
    <property type="entry name" value="Fumarate_lyase_N"/>
</dbReference>
<dbReference type="EMBL" id="JAGSXH010000128">
    <property type="protein sequence ID" value="MBS2966203.1"/>
    <property type="molecule type" value="Genomic_DNA"/>
</dbReference>